<dbReference type="Proteomes" id="UP000887566">
    <property type="component" value="Unplaced"/>
</dbReference>
<name>A0A914VV92_9BILA</name>
<proteinExistence type="predicted"/>
<keyword evidence="1" id="KW-1185">Reference proteome</keyword>
<sequence>MKRCAECGGIWRLDRPALRPLLAKANFRLAPPCRKNRDKNPICRRLRSTDRPTLVDTDSTALALGVGDGVKSAEQSPSFTPHHGRRSIIVADCGVPEIATRKSDNEKEVRRALLRPRIVCAPTN</sequence>
<evidence type="ECO:0000313" key="2">
    <source>
        <dbReference type="WBParaSite" id="PSAMB.scaffold2629size22134.g18664.t1"/>
    </source>
</evidence>
<accession>A0A914VV92</accession>
<evidence type="ECO:0000313" key="1">
    <source>
        <dbReference type="Proteomes" id="UP000887566"/>
    </source>
</evidence>
<protein>
    <submittedName>
        <fullName evidence="2">Uncharacterized protein</fullName>
    </submittedName>
</protein>
<organism evidence="1 2">
    <name type="scientific">Plectus sambesii</name>
    <dbReference type="NCBI Taxonomy" id="2011161"/>
    <lineage>
        <taxon>Eukaryota</taxon>
        <taxon>Metazoa</taxon>
        <taxon>Ecdysozoa</taxon>
        <taxon>Nematoda</taxon>
        <taxon>Chromadorea</taxon>
        <taxon>Plectida</taxon>
        <taxon>Plectina</taxon>
        <taxon>Plectoidea</taxon>
        <taxon>Plectidae</taxon>
        <taxon>Plectus</taxon>
    </lineage>
</organism>
<dbReference type="AlphaFoldDB" id="A0A914VV92"/>
<reference evidence="2" key="1">
    <citation type="submission" date="2022-11" db="UniProtKB">
        <authorList>
            <consortium name="WormBaseParasite"/>
        </authorList>
    </citation>
    <scope>IDENTIFICATION</scope>
</reference>
<dbReference type="WBParaSite" id="PSAMB.scaffold2629size22134.g18664.t1">
    <property type="protein sequence ID" value="PSAMB.scaffold2629size22134.g18664.t1"/>
    <property type="gene ID" value="PSAMB.scaffold2629size22134.g18664"/>
</dbReference>